<reference evidence="3" key="2">
    <citation type="submission" date="2019-09" db="UniProtKB">
        <authorList>
            <consortium name="WormBaseParasite"/>
        </authorList>
    </citation>
    <scope>IDENTIFICATION</scope>
</reference>
<evidence type="ECO:0000313" key="2">
    <source>
        <dbReference type="Proteomes" id="UP000050761"/>
    </source>
</evidence>
<dbReference type="WBParaSite" id="HPBE_0002612901-mRNA-1">
    <property type="protein sequence ID" value="HPBE_0002612901-mRNA-1"/>
    <property type="gene ID" value="HPBE_0002612901"/>
</dbReference>
<protein>
    <submittedName>
        <fullName evidence="3">Oxidase</fullName>
    </submittedName>
</protein>
<reference evidence="1 2" key="1">
    <citation type="submission" date="2018-11" db="EMBL/GenBank/DDBJ databases">
        <authorList>
            <consortium name="Pathogen Informatics"/>
        </authorList>
    </citation>
    <scope>NUCLEOTIDE SEQUENCE [LARGE SCALE GENOMIC DNA]</scope>
</reference>
<dbReference type="EMBL" id="UZAH01039237">
    <property type="protein sequence ID" value="VDP55826.1"/>
    <property type="molecule type" value="Genomic_DNA"/>
</dbReference>
<evidence type="ECO:0000313" key="3">
    <source>
        <dbReference type="WBParaSite" id="HPBE_0002612901-mRNA-1"/>
    </source>
</evidence>
<sequence>MDASSAVRRSAFIAAAAAGMEVAADLRPVLGPALVRLDPMRIKQLQVAQWICFTSRIRGFEGAPFPGEMPKTPPNQFSYLN</sequence>
<proteinExistence type="predicted"/>
<accession>A0A183GTV9</accession>
<name>A0A183GTV9_HELPZ</name>
<dbReference type="Proteomes" id="UP000050761">
    <property type="component" value="Unassembled WGS sequence"/>
</dbReference>
<keyword evidence="2" id="KW-1185">Reference proteome</keyword>
<accession>A0A3P8IL43</accession>
<dbReference type="AlphaFoldDB" id="A0A183GTV9"/>
<organism evidence="2 3">
    <name type="scientific">Heligmosomoides polygyrus</name>
    <name type="common">Parasitic roundworm</name>
    <dbReference type="NCBI Taxonomy" id="6339"/>
    <lineage>
        <taxon>Eukaryota</taxon>
        <taxon>Metazoa</taxon>
        <taxon>Ecdysozoa</taxon>
        <taxon>Nematoda</taxon>
        <taxon>Chromadorea</taxon>
        <taxon>Rhabditida</taxon>
        <taxon>Rhabditina</taxon>
        <taxon>Rhabditomorpha</taxon>
        <taxon>Strongyloidea</taxon>
        <taxon>Heligmosomidae</taxon>
        <taxon>Heligmosomoides</taxon>
    </lineage>
</organism>
<gene>
    <name evidence="1" type="ORF">HPBE_LOCUS26128</name>
</gene>
<evidence type="ECO:0000313" key="1">
    <source>
        <dbReference type="EMBL" id="VDP55826.1"/>
    </source>
</evidence>